<dbReference type="EMBL" id="DXHV01000062">
    <property type="protein sequence ID" value="HIW00806.1"/>
    <property type="molecule type" value="Genomic_DNA"/>
</dbReference>
<accession>A0A9D1PXE5</accession>
<proteinExistence type="predicted"/>
<name>A0A9D1PXE5_9BACT</name>
<organism evidence="1 2">
    <name type="scientific">Candidatus Desulfovibrio intestinipullorum</name>
    <dbReference type="NCBI Taxonomy" id="2838536"/>
    <lineage>
        <taxon>Bacteria</taxon>
        <taxon>Pseudomonadati</taxon>
        <taxon>Thermodesulfobacteriota</taxon>
        <taxon>Desulfovibrionia</taxon>
        <taxon>Desulfovibrionales</taxon>
        <taxon>Desulfovibrionaceae</taxon>
        <taxon>Desulfovibrio</taxon>
    </lineage>
</organism>
<gene>
    <name evidence="1" type="ORF">H9894_06405</name>
</gene>
<comment type="caution">
    <text evidence="1">The sequence shown here is derived from an EMBL/GenBank/DDBJ whole genome shotgun (WGS) entry which is preliminary data.</text>
</comment>
<evidence type="ECO:0000313" key="1">
    <source>
        <dbReference type="EMBL" id="HIW00806.1"/>
    </source>
</evidence>
<dbReference type="Proteomes" id="UP000886752">
    <property type="component" value="Unassembled WGS sequence"/>
</dbReference>
<evidence type="ECO:0000313" key="2">
    <source>
        <dbReference type="Proteomes" id="UP000886752"/>
    </source>
</evidence>
<evidence type="ECO:0008006" key="3">
    <source>
        <dbReference type="Google" id="ProtNLM"/>
    </source>
</evidence>
<dbReference type="AlphaFoldDB" id="A0A9D1PXE5"/>
<reference evidence="1" key="1">
    <citation type="journal article" date="2021" name="PeerJ">
        <title>Extensive microbial diversity within the chicken gut microbiome revealed by metagenomics and culture.</title>
        <authorList>
            <person name="Gilroy R."/>
            <person name="Ravi A."/>
            <person name="Getino M."/>
            <person name="Pursley I."/>
            <person name="Horton D.L."/>
            <person name="Alikhan N.F."/>
            <person name="Baker D."/>
            <person name="Gharbi K."/>
            <person name="Hall N."/>
            <person name="Watson M."/>
            <person name="Adriaenssens E.M."/>
            <person name="Foster-Nyarko E."/>
            <person name="Jarju S."/>
            <person name="Secka A."/>
            <person name="Antonio M."/>
            <person name="Oren A."/>
            <person name="Chaudhuri R.R."/>
            <person name="La Ragione R."/>
            <person name="Hildebrand F."/>
            <person name="Pallen M.J."/>
        </authorList>
    </citation>
    <scope>NUCLEOTIDE SEQUENCE</scope>
    <source>
        <strain evidence="1">ChiHecec2B26-446</strain>
    </source>
</reference>
<reference evidence="1" key="2">
    <citation type="submission" date="2021-04" db="EMBL/GenBank/DDBJ databases">
        <authorList>
            <person name="Gilroy R."/>
        </authorList>
    </citation>
    <scope>NUCLEOTIDE SEQUENCE</scope>
    <source>
        <strain evidence="1">ChiHecec2B26-446</strain>
    </source>
</reference>
<protein>
    <recommendedName>
        <fullName evidence="3">CopG family transcriptional regulator</fullName>
    </recommendedName>
</protein>
<sequence length="55" mass="6487">MTFHIQEAVRAYLDEMEDEMEDAALAEATLARVRRGEERVYTSEEMDRLLETMHP</sequence>